<organism evidence="1 2">
    <name type="scientific">Pseudomonas floridensis</name>
    <dbReference type="NCBI Taxonomy" id="1958950"/>
    <lineage>
        <taxon>Bacteria</taxon>
        <taxon>Pseudomonadati</taxon>
        <taxon>Pseudomonadota</taxon>
        <taxon>Gammaproteobacteria</taxon>
        <taxon>Pseudomonadales</taxon>
        <taxon>Pseudomonadaceae</taxon>
        <taxon>Pseudomonas</taxon>
    </lineage>
</organism>
<reference evidence="2" key="1">
    <citation type="submission" date="2017-02" db="EMBL/GenBank/DDBJ databases">
        <title>Pseudomonas floridae sp. nov., a novel pathogenic bacterial species isolated from tomato.</title>
        <authorList>
            <person name="Timilsina S."/>
            <person name="Vallad G.E."/>
            <person name="Jones J.B."/>
        </authorList>
    </citation>
    <scope>NUCLEOTIDE SEQUENCE [LARGE SCALE GENOMIC DNA]</scope>
    <source>
        <strain evidence="2">GEV388</strain>
    </source>
</reference>
<protein>
    <recommendedName>
        <fullName evidence="3">Sugar-binding protein</fullName>
    </recommendedName>
</protein>
<dbReference type="AlphaFoldDB" id="A0A1X0MFN9"/>
<dbReference type="Proteomes" id="UP000192815">
    <property type="component" value="Unassembled WGS sequence"/>
</dbReference>
<gene>
    <name evidence="1" type="ORF">BZK31_28955</name>
</gene>
<comment type="caution">
    <text evidence="1">The sequence shown here is derived from an EMBL/GenBank/DDBJ whole genome shotgun (WGS) entry which is preliminary data.</text>
</comment>
<proteinExistence type="predicted"/>
<dbReference type="EMBL" id="MUIO01000279">
    <property type="protein sequence ID" value="ORC43845.1"/>
    <property type="molecule type" value="Genomic_DNA"/>
</dbReference>
<keyword evidence="2" id="KW-1185">Reference proteome</keyword>
<accession>A0A1X0MFN9</accession>
<name>A0A1X0MFN9_9PSED</name>
<evidence type="ECO:0000313" key="2">
    <source>
        <dbReference type="Proteomes" id="UP000192815"/>
    </source>
</evidence>
<evidence type="ECO:0008006" key="3">
    <source>
        <dbReference type="Google" id="ProtNLM"/>
    </source>
</evidence>
<feature type="non-terminal residue" evidence="1">
    <location>
        <position position="74"/>
    </location>
</feature>
<sequence>MTRDIPVSRCIYRYDALDRLANHSVEGEASVRFFYRKNRLTTHIQGHVKRSLLQTEEHLLAQKNQNVEHVEPVC</sequence>
<evidence type="ECO:0000313" key="1">
    <source>
        <dbReference type="EMBL" id="ORC43845.1"/>
    </source>
</evidence>